<name>A0A9I9DZQ0_CUCME</name>
<reference evidence="1" key="1">
    <citation type="submission" date="2023-03" db="UniProtKB">
        <authorList>
            <consortium name="EnsemblPlants"/>
        </authorList>
    </citation>
    <scope>IDENTIFICATION</scope>
</reference>
<dbReference type="EnsemblPlants" id="MELO3C026150.2.1">
    <property type="protein sequence ID" value="MELO3C026150.2.1"/>
    <property type="gene ID" value="MELO3C026150.2"/>
</dbReference>
<organism evidence="1">
    <name type="scientific">Cucumis melo</name>
    <name type="common">Muskmelon</name>
    <dbReference type="NCBI Taxonomy" id="3656"/>
    <lineage>
        <taxon>Eukaryota</taxon>
        <taxon>Viridiplantae</taxon>
        <taxon>Streptophyta</taxon>
        <taxon>Embryophyta</taxon>
        <taxon>Tracheophyta</taxon>
        <taxon>Spermatophyta</taxon>
        <taxon>Magnoliopsida</taxon>
        <taxon>eudicotyledons</taxon>
        <taxon>Gunneridae</taxon>
        <taxon>Pentapetalae</taxon>
        <taxon>rosids</taxon>
        <taxon>fabids</taxon>
        <taxon>Cucurbitales</taxon>
        <taxon>Cucurbitaceae</taxon>
        <taxon>Benincaseae</taxon>
        <taxon>Cucumis</taxon>
    </lineage>
</organism>
<proteinExistence type="predicted"/>
<accession>A0A9I9DZQ0</accession>
<evidence type="ECO:0000313" key="1">
    <source>
        <dbReference type="EnsemblPlants" id="MELO3C026150.2.1"/>
    </source>
</evidence>
<sequence length="66" mass="7344">MESSSSNNNDNAKAPRLRLTVNAGDGAQINRRHSRPTVLLRQRRAPAAVVRPTVKTTKKKLGFFPF</sequence>
<dbReference type="Gramene" id="MELO3C026150.2.1">
    <property type="protein sequence ID" value="MELO3C026150.2.1"/>
    <property type="gene ID" value="MELO3C026150.2"/>
</dbReference>
<dbReference type="AlphaFoldDB" id="A0A9I9DZQ0"/>
<protein>
    <submittedName>
        <fullName evidence="1">Uncharacterized protein</fullName>
    </submittedName>
</protein>